<keyword evidence="5 6" id="KW-0472">Membrane</keyword>
<reference evidence="8" key="1">
    <citation type="submission" date="2016-12" db="EMBL/GenBank/DDBJ databases">
        <title>The genomes of Aspergillus section Nigri reveals drivers in fungal speciation.</title>
        <authorList>
            <consortium name="DOE Joint Genome Institute"/>
            <person name="Vesth T.C."/>
            <person name="Nybo J."/>
            <person name="Theobald S."/>
            <person name="Brandl J."/>
            <person name="Frisvad J.C."/>
            <person name="Nielsen K.F."/>
            <person name="Lyhne E.K."/>
            <person name="Kogle M.E."/>
            <person name="Kuo A."/>
            <person name="Riley R."/>
            <person name="Clum A."/>
            <person name="Nolan M."/>
            <person name="Lipzen A."/>
            <person name="Salamov A."/>
            <person name="Henrissat B."/>
            <person name="Wiebenga A."/>
            <person name="De vries R.P."/>
            <person name="Grigoriev I.V."/>
            <person name="Mortensen U.H."/>
            <person name="Andersen M.R."/>
            <person name="Baker S.E."/>
        </authorList>
    </citation>
    <scope>NUCLEOTIDE SEQUENCE</scope>
    <source>
        <strain evidence="8">IBT 28561</strain>
    </source>
</reference>
<dbReference type="SUPFAM" id="SSF56176">
    <property type="entry name" value="FAD-binding/transporter-associated domain-like"/>
    <property type="match status" value="1"/>
</dbReference>
<evidence type="ECO:0000313" key="9">
    <source>
        <dbReference type="Proteomes" id="UP000234254"/>
    </source>
</evidence>
<protein>
    <recommendedName>
        <fullName evidence="2">Delta(24)-sterol reductase</fullName>
        <ecNumber evidence="2">1.3.1.72</ecNumber>
    </recommendedName>
</protein>
<keyword evidence="9" id="KW-1185">Reference proteome</keyword>
<gene>
    <name evidence="8" type="ORF">P168DRAFT_283493</name>
</gene>
<dbReference type="RefSeq" id="XP_024691334.1">
    <property type="nucleotide sequence ID" value="XM_024836057.1"/>
</dbReference>
<dbReference type="EC" id="1.3.1.72" evidence="2"/>
<dbReference type="Gene3D" id="3.30.465.10">
    <property type="match status" value="1"/>
</dbReference>
<comment type="subcellular location">
    <subcellularLocation>
        <location evidence="1">Membrane</location>
        <topology evidence="1">Single-pass membrane protein</topology>
    </subcellularLocation>
</comment>
<dbReference type="GO" id="GO:0005737">
    <property type="term" value="C:cytoplasm"/>
    <property type="evidence" value="ECO:0007669"/>
    <property type="project" value="TreeGrafter"/>
</dbReference>
<sequence>MLYGILFELAYFGMHLVGWILVFPTTVERVLWTTASLTLLGLLLLYLFAWAIGQRVAPAAAQFLFQKEATTIIEIATLFPRWAQVAIHAPVVVIYVLARGYILVESFAVGQIAAKVRQFYDRKEPFRISHGSTNSTRPRRPGHALDISKLANVLEVNAKARTALVEPNVPMDRLVASTLKYGLVPPVVMEFPGITVGGGYAGTAGESSSFRHGFFNDTINSVEMILANGEITRASPTENSDLFYGAAGAVGSLGITTMVELQLIEAKKYVKATYHRKGSVAEAIKDIQTETTNDAYDYVDGMLFSKEHGVVVTGEMTNEKPDNTTLQTFSDPWDPWFYLHVKDRTNASPSPVTEFIPLAEYLFRYDRGGFWVGASAFDYFKFPFNRYTRWWLDDFLHTRMLYKALHASGESSRYIVQDLAFPYSTAEQFINKATDSFGIWPLWLCPLRQTPPPTMHPHTGEVEADGSPKPMLNVGLWGWGPTDPATFISANRELEHQIRSHGGMKWLYAHTYYPENEFWSMFDRPWYDALREKYSATSLPSVYDKVKIDTQRTRQESNSSWGNWMRSQWPFGGMYGIRKAIQSKEYMHHRETPWKRINERDPNSS</sequence>
<keyword evidence="3 6" id="KW-0812">Transmembrane</keyword>
<dbReference type="EMBL" id="MSFM01000009">
    <property type="protein sequence ID" value="PKY02740.1"/>
    <property type="molecule type" value="Genomic_DNA"/>
</dbReference>
<dbReference type="GO" id="GO:0008202">
    <property type="term" value="P:steroid metabolic process"/>
    <property type="evidence" value="ECO:0007669"/>
    <property type="project" value="TreeGrafter"/>
</dbReference>
<feature type="transmembrane region" description="Helical" evidence="6">
    <location>
        <begin position="30"/>
        <end position="52"/>
    </location>
</feature>
<comment type="caution">
    <text evidence="8">The sequence shown here is derived from an EMBL/GenBank/DDBJ whole genome shotgun (WGS) entry which is preliminary data.</text>
</comment>
<dbReference type="GO" id="GO:0016020">
    <property type="term" value="C:membrane"/>
    <property type="evidence" value="ECO:0007669"/>
    <property type="project" value="UniProtKB-SubCell"/>
</dbReference>
<name>A0A2I1CYP7_ASPC2</name>
<evidence type="ECO:0000256" key="2">
    <source>
        <dbReference type="ARBA" id="ARBA00012405"/>
    </source>
</evidence>
<dbReference type="Pfam" id="PF01565">
    <property type="entry name" value="FAD_binding_4"/>
    <property type="match status" value="1"/>
</dbReference>
<dbReference type="GO" id="GO:0050614">
    <property type="term" value="F:Delta24-sterol reductase activity"/>
    <property type="evidence" value="ECO:0007669"/>
    <property type="project" value="UniProtKB-EC"/>
</dbReference>
<dbReference type="VEuPathDB" id="FungiDB:P168DRAFT_283493"/>
<dbReference type="OrthoDB" id="415825at2759"/>
<dbReference type="Proteomes" id="UP000234254">
    <property type="component" value="Unassembled WGS sequence"/>
</dbReference>
<evidence type="ECO:0000256" key="1">
    <source>
        <dbReference type="ARBA" id="ARBA00004167"/>
    </source>
</evidence>
<dbReference type="FunFam" id="3.30.465.10:FF:000031">
    <property type="entry name" value="FAD binding domain protein"/>
    <property type="match status" value="1"/>
</dbReference>
<organism evidence="8 9">
    <name type="scientific">Aspergillus campestris (strain IBT 28561)</name>
    <dbReference type="NCBI Taxonomy" id="1392248"/>
    <lineage>
        <taxon>Eukaryota</taxon>
        <taxon>Fungi</taxon>
        <taxon>Dikarya</taxon>
        <taxon>Ascomycota</taxon>
        <taxon>Pezizomycotina</taxon>
        <taxon>Eurotiomycetes</taxon>
        <taxon>Eurotiomycetidae</taxon>
        <taxon>Eurotiales</taxon>
        <taxon>Aspergillaceae</taxon>
        <taxon>Aspergillus</taxon>
        <taxon>Aspergillus subgen. Circumdati</taxon>
    </lineage>
</organism>
<dbReference type="InterPro" id="IPR040165">
    <property type="entry name" value="Diminuto-like"/>
</dbReference>
<feature type="transmembrane region" description="Helical" evidence="6">
    <location>
        <begin position="6"/>
        <end position="23"/>
    </location>
</feature>
<evidence type="ECO:0000256" key="3">
    <source>
        <dbReference type="ARBA" id="ARBA00022692"/>
    </source>
</evidence>
<accession>A0A2I1CYP7</accession>
<evidence type="ECO:0000259" key="7">
    <source>
        <dbReference type="PROSITE" id="PS51387"/>
    </source>
</evidence>
<dbReference type="GO" id="GO:0000246">
    <property type="term" value="F:Delta24(24-1) sterol reductase activity"/>
    <property type="evidence" value="ECO:0007669"/>
    <property type="project" value="TreeGrafter"/>
</dbReference>
<evidence type="ECO:0000313" key="8">
    <source>
        <dbReference type="EMBL" id="PKY02740.1"/>
    </source>
</evidence>
<dbReference type="GO" id="GO:0071949">
    <property type="term" value="F:FAD binding"/>
    <property type="evidence" value="ECO:0007669"/>
    <property type="project" value="InterPro"/>
</dbReference>
<dbReference type="PANTHER" id="PTHR10801">
    <property type="entry name" value="24-DEHYDROCHOLESTEROL REDUCTASE"/>
    <property type="match status" value="1"/>
</dbReference>
<dbReference type="PROSITE" id="PS51387">
    <property type="entry name" value="FAD_PCMH"/>
    <property type="match status" value="1"/>
</dbReference>
<evidence type="ECO:0000256" key="6">
    <source>
        <dbReference type="SAM" id="Phobius"/>
    </source>
</evidence>
<dbReference type="AlphaFoldDB" id="A0A2I1CYP7"/>
<keyword evidence="4 6" id="KW-1133">Transmembrane helix</keyword>
<dbReference type="InterPro" id="IPR036318">
    <property type="entry name" value="FAD-bd_PCMH-like_sf"/>
</dbReference>
<dbReference type="GeneID" id="36543581"/>
<evidence type="ECO:0000256" key="4">
    <source>
        <dbReference type="ARBA" id="ARBA00022989"/>
    </source>
</evidence>
<evidence type="ECO:0000256" key="5">
    <source>
        <dbReference type="ARBA" id="ARBA00023136"/>
    </source>
</evidence>
<dbReference type="InterPro" id="IPR006094">
    <property type="entry name" value="Oxid_FAD_bind_N"/>
</dbReference>
<feature type="domain" description="FAD-binding PCMH-type" evidence="7">
    <location>
        <begin position="94"/>
        <end position="266"/>
    </location>
</feature>
<proteinExistence type="predicted"/>
<dbReference type="InterPro" id="IPR016166">
    <property type="entry name" value="FAD-bd_PCMH"/>
</dbReference>
<dbReference type="PANTHER" id="PTHR10801:SF10">
    <property type="entry name" value="FAD BINDING DOMAIN PROTEIN (AFU_ORTHOLOGUE AFUA_6G14300)"/>
    <property type="match status" value="1"/>
</dbReference>
<dbReference type="InterPro" id="IPR016169">
    <property type="entry name" value="FAD-bd_PCMH_sub2"/>
</dbReference>